<dbReference type="Gene3D" id="3.30.950.10">
    <property type="entry name" value="Methyltransferase, Cobalt-precorrin-4 Transmethylase, Domain 2"/>
    <property type="match status" value="1"/>
</dbReference>
<comment type="function">
    <text evidence="6">Catalyzes the 2'-O-methylation of the ribose of cytidine 1402 (C1402) in 16S rRNA.</text>
</comment>
<dbReference type="EC" id="2.1.1.198" evidence="6"/>
<reference evidence="8 9" key="1">
    <citation type="submission" date="2018-05" db="EMBL/GenBank/DDBJ databases">
        <title>Marinifilum breve JC075T sp. nov., a marine bacterium isolated from Yongle Blue Hole in the South China Sea.</title>
        <authorList>
            <person name="Fu T."/>
        </authorList>
    </citation>
    <scope>NUCLEOTIDE SEQUENCE [LARGE SCALE GENOMIC DNA]</scope>
    <source>
        <strain evidence="8 9">JC075</strain>
    </source>
</reference>
<dbReference type="PANTHER" id="PTHR46111:SF1">
    <property type="entry name" value="RIBOSOMAL RNA SMALL SUBUNIT METHYLTRANSFERASE I"/>
    <property type="match status" value="1"/>
</dbReference>
<dbReference type="InterPro" id="IPR018063">
    <property type="entry name" value="SAM_MeTrfase_RsmI_CS"/>
</dbReference>
<dbReference type="PANTHER" id="PTHR46111">
    <property type="entry name" value="RIBOSOMAL RNA SMALL SUBUNIT METHYLTRANSFERASE I"/>
    <property type="match status" value="1"/>
</dbReference>
<evidence type="ECO:0000313" key="9">
    <source>
        <dbReference type="Proteomes" id="UP000248079"/>
    </source>
</evidence>
<dbReference type="NCBIfam" id="TIGR00096">
    <property type="entry name" value="16S rRNA (cytidine(1402)-2'-O)-methyltransferase"/>
    <property type="match status" value="1"/>
</dbReference>
<dbReference type="PIRSF" id="PIRSF005917">
    <property type="entry name" value="MTase_YraL"/>
    <property type="match status" value="1"/>
</dbReference>
<evidence type="ECO:0000256" key="2">
    <source>
        <dbReference type="ARBA" id="ARBA00022552"/>
    </source>
</evidence>
<dbReference type="InterPro" id="IPR008189">
    <property type="entry name" value="rRNA_ssu_MeTfrase_I"/>
</dbReference>
<evidence type="ECO:0000259" key="7">
    <source>
        <dbReference type="Pfam" id="PF00590"/>
    </source>
</evidence>
<comment type="similarity">
    <text evidence="6">Belongs to the methyltransferase superfamily. RsmI family.</text>
</comment>
<keyword evidence="1 6" id="KW-0963">Cytoplasm</keyword>
<dbReference type="PROSITE" id="PS01296">
    <property type="entry name" value="RSMI"/>
    <property type="match status" value="1"/>
</dbReference>
<comment type="subcellular location">
    <subcellularLocation>
        <location evidence="6">Cytoplasm</location>
    </subcellularLocation>
</comment>
<evidence type="ECO:0000256" key="1">
    <source>
        <dbReference type="ARBA" id="ARBA00022490"/>
    </source>
</evidence>
<accession>A0A2V3ZSB4</accession>
<dbReference type="InterPro" id="IPR014777">
    <property type="entry name" value="4pyrrole_Mease_sub1"/>
</dbReference>
<dbReference type="Pfam" id="PF00590">
    <property type="entry name" value="TP_methylase"/>
    <property type="match status" value="1"/>
</dbReference>
<dbReference type="Proteomes" id="UP000248079">
    <property type="component" value="Unassembled WGS sequence"/>
</dbReference>
<dbReference type="GO" id="GO:0070677">
    <property type="term" value="F:rRNA (cytosine-2'-O-)-methyltransferase activity"/>
    <property type="evidence" value="ECO:0007669"/>
    <property type="project" value="UniProtKB-UniRule"/>
</dbReference>
<dbReference type="Gene3D" id="3.40.1010.10">
    <property type="entry name" value="Cobalt-precorrin-4 Transmethylase, Domain 1"/>
    <property type="match status" value="1"/>
</dbReference>
<dbReference type="AlphaFoldDB" id="A0A2V3ZSB4"/>
<keyword evidence="3 6" id="KW-0489">Methyltransferase</keyword>
<dbReference type="OrthoDB" id="9809084at2"/>
<organism evidence="8 9">
    <name type="scientific">Marinifilum breve</name>
    <dbReference type="NCBI Taxonomy" id="2184082"/>
    <lineage>
        <taxon>Bacteria</taxon>
        <taxon>Pseudomonadati</taxon>
        <taxon>Bacteroidota</taxon>
        <taxon>Bacteroidia</taxon>
        <taxon>Marinilabiliales</taxon>
        <taxon>Marinifilaceae</taxon>
    </lineage>
</organism>
<evidence type="ECO:0000256" key="5">
    <source>
        <dbReference type="ARBA" id="ARBA00022691"/>
    </source>
</evidence>
<feature type="domain" description="Tetrapyrrole methylase" evidence="7">
    <location>
        <begin position="3"/>
        <end position="202"/>
    </location>
</feature>
<proteinExistence type="inferred from homology"/>
<dbReference type="InterPro" id="IPR000878">
    <property type="entry name" value="4pyrrol_Mease"/>
</dbReference>
<dbReference type="CDD" id="cd11648">
    <property type="entry name" value="RsmI"/>
    <property type="match status" value="1"/>
</dbReference>
<keyword evidence="5 6" id="KW-0949">S-adenosyl-L-methionine</keyword>
<dbReference type="FunFam" id="3.40.1010.10:FF:000007">
    <property type="entry name" value="Ribosomal RNA small subunit methyltransferase I"/>
    <property type="match status" value="1"/>
</dbReference>
<gene>
    <name evidence="6 8" type="primary">rsmI</name>
    <name evidence="8" type="ORF">DF185_20550</name>
</gene>
<dbReference type="InterPro" id="IPR014776">
    <property type="entry name" value="4pyrrole_Mease_sub2"/>
</dbReference>
<dbReference type="HAMAP" id="MF_01877">
    <property type="entry name" value="16SrRNA_methyltr_I"/>
    <property type="match status" value="1"/>
</dbReference>
<comment type="catalytic activity">
    <reaction evidence="6">
        <text>cytidine(1402) in 16S rRNA + S-adenosyl-L-methionine = 2'-O-methylcytidine(1402) in 16S rRNA + S-adenosyl-L-homocysteine + H(+)</text>
        <dbReference type="Rhea" id="RHEA:42924"/>
        <dbReference type="Rhea" id="RHEA-COMP:10285"/>
        <dbReference type="Rhea" id="RHEA-COMP:10286"/>
        <dbReference type="ChEBI" id="CHEBI:15378"/>
        <dbReference type="ChEBI" id="CHEBI:57856"/>
        <dbReference type="ChEBI" id="CHEBI:59789"/>
        <dbReference type="ChEBI" id="CHEBI:74495"/>
        <dbReference type="ChEBI" id="CHEBI:82748"/>
        <dbReference type="EC" id="2.1.1.198"/>
    </reaction>
</comment>
<sequence>MSKLYLIPTPIGNLEDMTIRSINTLKSVDLILAEDTRTSGFLLKHYEISKPLLSHHKFNEHKTSENIANRILAGESVALISDAGTPAISDPGYFLVKHCVEQGIEVECLPGATAFVPALVNSGLPNDRFCFEGFLPQKKGRQSKLNELAEESRTMIFYESPHRLVKTLQQFAEVFGEERKASVSRELTKLHEENARGTLTELIAHFSSKTVKGEIVIVVEGKTVVKKKKEYIKKDRV</sequence>
<evidence type="ECO:0000256" key="3">
    <source>
        <dbReference type="ARBA" id="ARBA00022603"/>
    </source>
</evidence>
<dbReference type="GO" id="GO:0005737">
    <property type="term" value="C:cytoplasm"/>
    <property type="evidence" value="ECO:0007669"/>
    <property type="project" value="UniProtKB-SubCell"/>
</dbReference>
<dbReference type="EMBL" id="QFLI01000012">
    <property type="protein sequence ID" value="PXX96172.1"/>
    <property type="molecule type" value="Genomic_DNA"/>
</dbReference>
<keyword evidence="9" id="KW-1185">Reference proteome</keyword>
<evidence type="ECO:0000256" key="6">
    <source>
        <dbReference type="HAMAP-Rule" id="MF_01877"/>
    </source>
</evidence>
<dbReference type="SUPFAM" id="SSF53790">
    <property type="entry name" value="Tetrapyrrole methylase"/>
    <property type="match status" value="1"/>
</dbReference>
<keyword evidence="2 6" id="KW-0698">rRNA processing</keyword>
<evidence type="ECO:0000256" key="4">
    <source>
        <dbReference type="ARBA" id="ARBA00022679"/>
    </source>
</evidence>
<comment type="caution">
    <text evidence="8">The sequence shown here is derived from an EMBL/GenBank/DDBJ whole genome shotgun (WGS) entry which is preliminary data.</text>
</comment>
<protein>
    <recommendedName>
        <fullName evidence="6">Ribosomal RNA small subunit methyltransferase I</fullName>
        <ecNumber evidence="6">2.1.1.198</ecNumber>
    </recommendedName>
    <alternativeName>
        <fullName evidence="6">16S rRNA 2'-O-ribose C1402 methyltransferase</fullName>
    </alternativeName>
    <alternativeName>
        <fullName evidence="6">rRNA (cytidine-2'-O-)-methyltransferase RsmI</fullName>
    </alternativeName>
</protein>
<evidence type="ECO:0000313" key="8">
    <source>
        <dbReference type="EMBL" id="PXX96172.1"/>
    </source>
</evidence>
<dbReference type="FunFam" id="3.30.950.10:FF:000002">
    <property type="entry name" value="Ribosomal RNA small subunit methyltransferase I"/>
    <property type="match status" value="1"/>
</dbReference>
<dbReference type="InterPro" id="IPR035996">
    <property type="entry name" value="4pyrrol_Methylase_sf"/>
</dbReference>
<name>A0A2V3ZSB4_9BACT</name>
<dbReference type="RefSeq" id="WP_110363189.1">
    <property type="nucleotide sequence ID" value="NZ_QFLI01000012.1"/>
</dbReference>
<keyword evidence="4 6" id="KW-0808">Transferase</keyword>